<protein>
    <submittedName>
        <fullName evidence="2">Uncharacterized protein</fullName>
    </submittedName>
</protein>
<reference evidence="2 3" key="1">
    <citation type="journal article" date="2013" name="Genome Biol.">
        <title>The genome sequence of the most widely cultivated cacao type and its use to identify candidate genes regulating pod color.</title>
        <authorList>
            <person name="Motamayor J.C."/>
            <person name="Mockaitis K."/>
            <person name="Schmutz J."/>
            <person name="Haiminen N."/>
            <person name="Iii D.L."/>
            <person name="Cornejo O."/>
            <person name="Findley S.D."/>
            <person name="Zheng P."/>
            <person name="Utro F."/>
            <person name="Royaert S."/>
            <person name="Saski C."/>
            <person name="Jenkins J."/>
            <person name="Podicheti R."/>
            <person name="Zhao M."/>
            <person name="Scheffler B.E."/>
            <person name="Stack J.C."/>
            <person name="Feltus F.A."/>
            <person name="Mustiga G.M."/>
            <person name="Amores F."/>
            <person name="Phillips W."/>
            <person name="Marelli J.P."/>
            <person name="May G.D."/>
            <person name="Shapiro H."/>
            <person name="Ma J."/>
            <person name="Bustamante C.D."/>
            <person name="Schnell R.J."/>
            <person name="Main D."/>
            <person name="Gilbert D."/>
            <person name="Parida L."/>
            <person name="Kuhn D.N."/>
        </authorList>
    </citation>
    <scope>NUCLEOTIDE SEQUENCE [LARGE SCALE GENOMIC DNA]</scope>
    <source>
        <strain evidence="3">cv. Matina 1-6</strain>
    </source>
</reference>
<dbReference type="STRING" id="3641.A0A061E2I0"/>
<keyword evidence="3" id="KW-1185">Reference proteome</keyword>
<dbReference type="EMBL" id="CM001880">
    <property type="protein sequence ID" value="EOX99214.1"/>
    <property type="molecule type" value="Genomic_DNA"/>
</dbReference>
<evidence type="ECO:0000256" key="1">
    <source>
        <dbReference type="SAM" id="Coils"/>
    </source>
</evidence>
<accession>A0A061E2I0</accession>
<organism evidence="2 3">
    <name type="scientific">Theobroma cacao</name>
    <name type="common">Cacao</name>
    <name type="synonym">Cocoa</name>
    <dbReference type="NCBI Taxonomy" id="3641"/>
    <lineage>
        <taxon>Eukaryota</taxon>
        <taxon>Viridiplantae</taxon>
        <taxon>Streptophyta</taxon>
        <taxon>Embryophyta</taxon>
        <taxon>Tracheophyta</taxon>
        <taxon>Spermatophyta</taxon>
        <taxon>Magnoliopsida</taxon>
        <taxon>eudicotyledons</taxon>
        <taxon>Gunneridae</taxon>
        <taxon>Pentapetalae</taxon>
        <taxon>rosids</taxon>
        <taxon>malvids</taxon>
        <taxon>Malvales</taxon>
        <taxon>Malvaceae</taxon>
        <taxon>Byttnerioideae</taxon>
        <taxon>Theobroma</taxon>
    </lineage>
</organism>
<dbReference type="Proteomes" id="UP000026915">
    <property type="component" value="Chromosome 2"/>
</dbReference>
<feature type="coiled-coil region" evidence="1">
    <location>
        <begin position="62"/>
        <end position="89"/>
    </location>
</feature>
<sequence>MLYYYKRTTTMFGTTIIILNETKEESLNISIPDSDRLNTSMTGIQNTTTPRNESIALPLNQSRQVRTKLDKLEAGLQRARAAIKEAKNGSLLQDPDYVPIGPMYWDAKAFHRYRSAN</sequence>
<evidence type="ECO:0000313" key="2">
    <source>
        <dbReference type="EMBL" id="EOX99214.1"/>
    </source>
</evidence>
<gene>
    <name evidence="2" type="ORF">TCM_007813</name>
</gene>
<dbReference type="Gramene" id="EOX99214">
    <property type="protein sequence ID" value="EOX99214"/>
    <property type="gene ID" value="TCM_007813"/>
</dbReference>
<dbReference type="InParanoid" id="A0A061E2I0"/>
<name>A0A061E2I0_THECC</name>
<proteinExistence type="predicted"/>
<dbReference type="HOGENOM" id="CLU_2089181_0_0_1"/>
<dbReference type="eggNOG" id="ENOG502SFF2">
    <property type="taxonomic scope" value="Eukaryota"/>
</dbReference>
<evidence type="ECO:0000313" key="3">
    <source>
        <dbReference type="Proteomes" id="UP000026915"/>
    </source>
</evidence>
<keyword evidence="1" id="KW-0175">Coiled coil</keyword>
<dbReference type="AlphaFoldDB" id="A0A061E2I0"/>